<name>A0ABN7UXC2_GIGMA</name>
<keyword evidence="2" id="KW-1185">Reference proteome</keyword>
<organism evidence="1 2">
    <name type="scientific">Gigaspora margarita</name>
    <dbReference type="NCBI Taxonomy" id="4874"/>
    <lineage>
        <taxon>Eukaryota</taxon>
        <taxon>Fungi</taxon>
        <taxon>Fungi incertae sedis</taxon>
        <taxon>Mucoromycota</taxon>
        <taxon>Glomeromycotina</taxon>
        <taxon>Glomeromycetes</taxon>
        <taxon>Diversisporales</taxon>
        <taxon>Gigasporaceae</taxon>
        <taxon>Gigaspora</taxon>
    </lineage>
</organism>
<reference evidence="1 2" key="1">
    <citation type="submission" date="2021-06" db="EMBL/GenBank/DDBJ databases">
        <authorList>
            <person name="Kallberg Y."/>
            <person name="Tangrot J."/>
            <person name="Rosling A."/>
        </authorList>
    </citation>
    <scope>NUCLEOTIDE SEQUENCE [LARGE SCALE GENOMIC DNA]</scope>
    <source>
        <strain evidence="1 2">120-4 pot B 10/14</strain>
    </source>
</reference>
<dbReference type="Proteomes" id="UP000789901">
    <property type="component" value="Unassembled WGS sequence"/>
</dbReference>
<sequence>FYDFVTTRRSESKNPNYIKIIGIATYYMVHCYMYGNGVEQDIKQAIGVTEYLHNYQKYKDAWNIYSELAKADNIKLDALKQMANYYNNGYVKKDKRSIFEIALELYSKKQYKDAYNIFLKLTNSNDSKLN</sequence>
<evidence type="ECO:0000313" key="1">
    <source>
        <dbReference type="EMBL" id="CAG8693086.1"/>
    </source>
</evidence>
<feature type="non-terminal residue" evidence="1">
    <location>
        <position position="1"/>
    </location>
</feature>
<proteinExistence type="predicted"/>
<evidence type="ECO:0000313" key="2">
    <source>
        <dbReference type="Proteomes" id="UP000789901"/>
    </source>
</evidence>
<accession>A0ABN7UXC2</accession>
<protein>
    <submittedName>
        <fullName evidence="1">13919_t:CDS:1</fullName>
    </submittedName>
</protein>
<gene>
    <name evidence="1" type="ORF">GMARGA_LOCUS11643</name>
</gene>
<comment type="caution">
    <text evidence="1">The sequence shown here is derived from an EMBL/GenBank/DDBJ whole genome shotgun (WGS) entry which is preliminary data.</text>
</comment>
<dbReference type="EMBL" id="CAJVQB010006876">
    <property type="protein sequence ID" value="CAG8693086.1"/>
    <property type="molecule type" value="Genomic_DNA"/>
</dbReference>